<name>A0A8C8RJ89_9SAUR</name>
<evidence type="ECO:0000256" key="1">
    <source>
        <dbReference type="SAM" id="MobiDB-lite"/>
    </source>
</evidence>
<dbReference type="InterPro" id="IPR036364">
    <property type="entry name" value="SEA_dom_sf"/>
</dbReference>
<keyword evidence="4" id="KW-1185">Reference proteome</keyword>
<dbReference type="InterPro" id="IPR000082">
    <property type="entry name" value="SEA_dom"/>
</dbReference>
<feature type="compositionally biased region" description="Low complexity" evidence="1">
    <location>
        <begin position="18"/>
        <end position="28"/>
    </location>
</feature>
<accession>A0A8C8RJ89</accession>
<reference evidence="3" key="1">
    <citation type="submission" date="2025-08" db="UniProtKB">
        <authorList>
            <consortium name="Ensembl"/>
        </authorList>
    </citation>
    <scope>IDENTIFICATION</scope>
</reference>
<evidence type="ECO:0000313" key="3">
    <source>
        <dbReference type="Ensembl" id="ENSPCEP00000006341.1"/>
    </source>
</evidence>
<evidence type="ECO:0000259" key="2">
    <source>
        <dbReference type="PROSITE" id="PS50024"/>
    </source>
</evidence>
<evidence type="ECO:0000313" key="4">
    <source>
        <dbReference type="Proteomes" id="UP000694393"/>
    </source>
</evidence>
<dbReference type="Ensembl" id="ENSPCET00000006573.1">
    <property type="protein sequence ID" value="ENSPCEP00000006341.1"/>
    <property type="gene ID" value="ENSPCEG00000005121.1"/>
</dbReference>
<reference evidence="3" key="2">
    <citation type="submission" date="2025-09" db="UniProtKB">
        <authorList>
            <consortium name="Ensembl"/>
        </authorList>
    </citation>
    <scope>IDENTIFICATION</scope>
</reference>
<feature type="domain" description="SEA" evidence="2">
    <location>
        <begin position="62"/>
        <end position="121"/>
    </location>
</feature>
<feature type="compositionally biased region" description="Polar residues" evidence="1">
    <location>
        <begin position="1"/>
        <end position="13"/>
    </location>
</feature>
<protein>
    <recommendedName>
        <fullName evidence="2">SEA domain-containing protein</fullName>
    </recommendedName>
</protein>
<sequence length="121" mass="13078">RTPGTATFPSLSDSCLRAASSPQGSPAAPTVPGTIQALAESCELSPSLGPCGREFPRLVTYSPVRISLSFHILNQNFNASLLDPNSSYYQELNKTIWTMVRQICKAGCSLPPTPQLARCWH</sequence>
<dbReference type="Pfam" id="PF01390">
    <property type="entry name" value="SEA"/>
    <property type="match status" value="1"/>
</dbReference>
<dbReference type="Proteomes" id="UP000694393">
    <property type="component" value="Unplaced"/>
</dbReference>
<dbReference type="PROSITE" id="PS50024">
    <property type="entry name" value="SEA"/>
    <property type="match status" value="1"/>
</dbReference>
<dbReference type="AlphaFoldDB" id="A0A8C8RJ89"/>
<organism evidence="3 4">
    <name type="scientific">Pelusios castaneus</name>
    <name type="common">West African mud turtle</name>
    <dbReference type="NCBI Taxonomy" id="367368"/>
    <lineage>
        <taxon>Eukaryota</taxon>
        <taxon>Metazoa</taxon>
        <taxon>Chordata</taxon>
        <taxon>Craniata</taxon>
        <taxon>Vertebrata</taxon>
        <taxon>Euteleostomi</taxon>
        <taxon>Archelosauria</taxon>
        <taxon>Testudinata</taxon>
        <taxon>Testudines</taxon>
        <taxon>Pleurodira</taxon>
        <taxon>Pelomedusidae</taxon>
        <taxon>Pelusios</taxon>
    </lineage>
</organism>
<proteinExistence type="predicted"/>
<dbReference type="Gene3D" id="3.30.70.960">
    <property type="entry name" value="SEA domain"/>
    <property type="match status" value="1"/>
</dbReference>
<dbReference type="SUPFAM" id="SSF82671">
    <property type="entry name" value="SEA domain"/>
    <property type="match status" value="1"/>
</dbReference>
<feature type="region of interest" description="Disordered" evidence="1">
    <location>
        <begin position="1"/>
        <end position="30"/>
    </location>
</feature>